<dbReference type="InterPro" id="IPR050666">
    <property type="entry name" value="ESRP"/>
</dbReference>
<name>A0A7J7J976_BUGNE</name>
<keyword evidence="5" id="KW-1185">Reference proteome</keyword>
<protein>
    <submittedName>
        <fullName evidence="4">Fus</fullName>
    </submittedName>
</protein>
<comment type="caution">
    <text evidence="4">The sequence shown here is derived from an EMBL/GenBank/DDBJ whole genome shotgun (WGS) entry which is preliminary data.</text>
</comment>
<dbReference type="GO" id="GO:0003723">
    <property type="term" value="F:RNA binding"/>
    <property type="evidence" value="ECO:0007669"/>
    <property type="project" value="UniProtKB-KW"/>
</dbReference>
<proteinExistence type="predicted"/>
<dbReference type="AlphaFoldDB" id="A0A7J7J976"/>
<dbReference type="InterPro" id="IPR012677">
    <property type="entry name" value="Nucleotide-bd_a/b_plait_sf"/>
</dbReference>
<evidence type="ECO:0000256" key="1">
    <source>
        <dbReference type="ARBA" id="ARBA00022737"/>
    </source>
</evidence>
<keyword evidence="1" id="KW-0677">Repeat</keyword>
<dbReference type="OrthoDB" id="431068at2759"/>
<evidence type="ECO:0000256" key="3">
    <source>
        <dbReference type="SAM" id="MobiDB-lite"/>
    </source>
</evidence>
<evidence type="ECO:0000313" key="4">
    <source>
        <dbReference type="EMBL" id="KAF6022790.1"/>
    </source>
</evidence>
<dbReference type="Gene3D" id="3.30.70.330">
    <property type="match status" value="2"/>
</dbReference>
<dbReference type="InterPro" id="IPR035979">
    <property type="entry name" value="RBD_domain_sf"/>
</dbReference>
<gene>
    <name evidence="4" type="ORF">EB796_018892</name>
</gene>
<dbReference type="PANTHER" id="PTHR13976">
    <property type="entry name" value="HETEROGENEOUS NUCLEAR RIBONUCLEOPROTEIN-RELATED"/>
    <property type="match status" value="1"/>
</dbReference>
<dbReference type="EMBL" id="VXIV02002805">
    <property type="protein sequence ID" value="KAF6022790.1"/>
    <property type="molecule type" value="Genomic_DNA"/>
</dbReference>
<keyword evidence="2" id="KW-0694">RNA-binding</keyword>
<sequence length="410" mass="43737">MFVHQVDGRATGDAFVLFATDEDANVALSKHRNLIGTRYIELFKSTTAEVQQVLNRTMEPQTRNTPPTGEQLAFPPLGLPQMNPISPPLMSFLPAQAAAPMPPTGLLAGGAVRDCIRLRGLLFEATVTDILNFLGEHSRNIVYKGVHMVYSAAGTFSGEAFIQMDSEQAAEAVAANRHKKFMLLPGPSGPRKRYIEVFQCSSADMSVVLANPELPTNLQLPAMNLSPHTPGFSGALPPVVNLTPPGLSAQTSPQQGSPPMMAGAPPPTQPPTAFLSQVQQLPQLYQQPQPRAQLVSHGGATVPSNTGALMTTLGAYPLPAVSTAAAAQQPVLQQQLLAQLAQQQFLLASQQPTFPQMPAGVQRPVVQGLFGASPMLYYYPSPPLSPQNYFTPAAAVAGELVQAPQELQKQ</sequence>
<dbReference type="Proteomes" id="UP000593567">
    <property type="component" value="Unassembled WGS sequence"/>
</dbReference>
<organism evidence="4 5">
    <name type="scientific">Bugula neritina</name>
    <name type="common">Brown bryozoan</name>
    <name type="synonym">Sertularia neritina</name>
    <dbReference type="NCBI Taxonomy" id="10212"/>
    <lineage>
        <taxon>Eukaryota</taxon>
        <taxon>Metazoa</taxon>
        <taxon>Spiralia</taxon>
        <taxon>Lophotrochozoa</taxon>
        <taxon>Bryozoa</taxon>
        <taxon>Gymnolaemata</taxon>
        <taxon>Cheilostomatida</taxon>
        <taxon>Flustrina</taxon>
        <taxon>Buguloidea</taxon>
        <taxon>Bugulidae</taxon>
        <taxon>Bugula</taxon>
    </lineage>
</organism>
<dbReference type="SUPFAM" id="SSF54928">
    <property type="entry name" value="RNA-binding domain, RBD"/>
    <property type="match status" value="2"/>
</dbReference>
<evidence type="ECO:0000313" key="5">
    <source>
        <dbReference type="Proteomes" id="UP000593567"/>
    </source>
</evidence>
<reference evidence="4" key="1">
    <citation type="submission" date="2020-06" db="EMBL/GenBank/DDBJ databases">
        <title>Draft genome of Bugula neritina, a colonial animal packing powerful symbionts and potential medicines.</title>
        <authorList>
            <person name="Rayko M."/>
        </authorList>
    </citation>
    <scope>NUCLEOTIDE SEQUENCE [LARGE SCALE GENOMIC DNA]</scope>
    <source>
        <strain evidence="4">Kwan_BN1</strain>
    </source>
</reference>
<feature type="region of interest" description="Disordered" evidence="3">
    <location>
        <begin position="245"/>
        <end position="265"/>
    </location>
</feature>
<evidence type="ECO:0000256" key="2">
    <source>
        <dbReference type="ARBA" id="ARBA00022884"/>
    </source>
</evidence>
<accession>A0A7J7J976</accession>